<dbReference type="AlphaFoldDB" id="A0A6J6WH95"/>
<gene>
    <name evidence="1" type="ORF">UFOPK2894_01308</name>
</gene>
<accession>A0A6J6WH95</accession>
<protein>
    <submittedName>
        <fullName evidence="1">Unannotated protein</fullName>
    </submittedName>
</protein>
<proteinExistence type="predicted"/>
<dbReference type="EMBL" id="CAEZZQ010000097">
    <property type="protein sequence ID" value="CAB4782644.1"/>
    <property type="molecule type" value="Genomic_DNA"/>
</dbReference>
<evidence type="ECO:0000313" key="1">
    <source>
        <dbReference type="EMBL" id="CAB4782644.1"/>
    </source>
</evidence>
<sequence>MVAAHSFPFHIVNAGQPIPPALAASAAAPVVGAQKDPFHAVIGPQDEAPG</sequence>
<name>A0A6J6WH95_9ZZZZ</name>
<reference evidence="1" key="1">
    <citation type="submission" date="2020-05" db="EMBL/GenBank/DDBJ databases">
        <authorList>
            <person name="Chiriac C."/>
            <person name="Salcher M."/>
            <person name="Ghai R."/>
            <person name="Kavagutti S V."/>
        </authorList>
    </citation>
    <scope>NUCLEOTIDE SEQUENCE</scope>
</reference>
<organism evidence="1">
    <name type="scientific">freshwater metagenome</name>
    <dbReference type="NCBI Taxonomy" id="449393"/>
    <lineage>
        <taxon>unclassified sequences</taxon>
        <taxon>metagenomes</taxon>
        <taxon>ecological metagenomes</taxon>
    </lineage>
</organism>